<name>C0EGR8_9FIRM</name>
<sequence length="100" mass="11568">MTNKAGFPPFTNGLPQYSDAGRVDGASFLIISIRNLFDPALYISQAEFVKEQIDRNNQPMKTHLMMCFHRLIILIFEFQTTEFLKSNASPILVSYPRQYY</sequence>
<reference evidence="1 2" key="1">
    <citation type="submission" date="2009-01" db="EMBL/GenBank/DDBJ databases">
        <authorList>
            <person name="Fulton L."/>
            <person name="Clifton S."/>
            <person name="Fulton B."/>
            <person name="Xu J."/>
            <person name="Minx P."/>
            <person name="Pepin K.H."/>
            <person name="Johnson M."/>
            <person name="Bhonagiri V."/>
            <person name="Nash W.E."/>
            <person name="Mardis E.R."/>
            <person name="Wilson R.K."/>
        </authorList>
    </citation>
    <scope>NUCLEOTIDE SEQUENCE [LARGE SCALE GENOMIC DNA]</scope>
    <source>
        <strain evidence="1 2">DSM 5476</strain>
    </source>
</reference>
<dbReference type="EMBL" id="ACEC01000108">
    <property type="protein sequence ID" value="EEG29341.1"/>
    <property type="molecule type" value="Genomic_DNA"/>
</dbReference>
<evidence type="ECO:0000313" key="2">
    <source>
        <dbReference type="Proteomes" id="UP000003340"/>
    </source>
</evidence>
<dbReference type="HOGENOM" id="CLU_2300916_0_0_9"/>
<dbReference type="Proteomes" id="UP000003340">
    <property type="component" value="Unassembled WGS sequence"/>
</dbReference>
<gene>
    <name evidence="1" type="ORF">CLOSTMETH_03061</name>
</gene>
<proteinExistence type="predicted"/>
<keyword evidence="2" id="KW-1185">Reference proteome</keyword>
<accession>C0EGR8</accession>
<dbReference type="AlphaFoldDB" id="C0EGR8"/>
<evidence type="ECO:0000313" key="1">
    <source>
        <dbReference type="EMBL" id="EEG29341.1"/>
    </source>
</evidence>
<reference evidence="1 2" key="2">
    <citation type="submission" date="2009-02" db="EMBL/GenBank/DDBJ databases">
        <title>Draft genome sequence of Clostridium methylpentosum (DSM 5476).</title>
        <authorList>
            <person name="Sudarsanam P."/>
            <person name="Ley R."/>
            <person name="Guruge J."/>
            <person name="Turnbaugh P.J."/>
            <person name="Mahowald M."/>
            <person name="Liep D."/>
            <person name="Gordon J."/>
        </authorList>
    </citation>
    <scope>NUCLEOTIDE SEQUENCE [LARGE SCALE GENOMIC DNA]</scope>
    <source>
        <strain evidence="1 2">DSM 5476</strain>
    </source>
</reference>
<organism evidence="1 2">
    <name type="scientific">[Clostridium] methylpentosum DSM 5476</name>
    <dbReference type="NCBI Taxonomy" id="537013"/>
    <lineage>
        <taxon>Bacteria</taxon>
        <taxon>Bacillati</taxon>
        <taxon>Bacillota</taxon>
        <taxon>Clostridia</taxon>
        <taxon>Eubacteriales</taxon>
        <taxon>Oscillospiraceae</taxon>
        <taxon>Oscillospiraceae incertae sedis</taxon>
    </lineage>
</organism>
<protein>
    <submittedName>
        <fullName evidence="1">Uncharacterized protein</fullName>
    </submittedName>
</protein>
<comment type="caution">
    <text evidence="1">The sequence shown here is derived from an EMBL/GenBank/DDBJ whole genome shotgun (WGS) entry which is preliminary data.</text>
</comment>